<proteinExistence type="predicted"/>
<name>A0ABQ9GK35_9NEOP</name>
<dbReference type="InterPro" id="IPR041577">
    <property type="entry name" value="RT_RNaseH_2"/>
</dbReference>
<dbReference type="EMBL" id="JARBHB010000011">
    <property type="protein sequence ID" value="KAJ8872369.1"/>
    <property type="molecule type" value="Genomic_DNA"/>
</dbReference>
<dbReference type="InterPro" id="IPR000477">
    <property type="entry name" value="RT_dom"/>
</dbReference>
<dbReference type="PROSITE" id="PS50994">
    <property type="entry name" value="INTEGRASE"/>
    <property type="match status" value="1"/>
</dbReference>
<evidence type="ECO:0000313" key="5">
    <source>
        <dbReference type="Proteomes" id="UP001159363"/>
    </source>
</evidence>
<sequence length="677" mass="77768">MPHICNTMGPLRMQNDALWPGVCSRSLPTSNDTPLTRHCSMDDILIHASTKAELKDITKKVILKLKQAGLQLNAIKCIFDKEQVKFLGHIITSKGKSPDPAKIATIEQIRKPTIIQEVQRFHGMVNYLSKFIPNVSKLSTPLRQLLEKNVAWHWENDQNSAFETLKRCLKFPPVLTNYDYNKPVTLSVDASSHSVSSVLLQENQPIAYAFKALTKVQLNYSQIEKEALAILTACKKFHQYIWGKKNLQIESDHIPLKAIFKKSLLNAPTRLERILFEVLPYNPTVIYVKGSQLYIVDALSRDCHNTPEVDIPLTFEIHVLIPLSKERTMELEELAVYKDVIFKGAQTLIPSSMKGLVLSHLHHFHKGIIGTLKLARDHVFWPGMLQDITEFVQKCVACKLSQGNPTQEHLTLKGDYFLIIADNCSGCFDFTLLQSTTHDAVMRELKRWFSQHGIPDELRTDGGSQYSSHEFEKFRREWNFRHCISSPHFPRFNGLAERYVQESKNRIRKCYMDDTDTMLALLHLRNIPGGKSESPSQRLMGHRTRTFLPTSEKLLQPALVKCVKHNLKSLRQANRNTFNQNRTLHPPLLQSDDILYREAHKHWVLANIVQPVPKSGSYIIDTPNGRYRRNSWFIKPRGASLPAISTQVNGKWPVYLGEKYMTRWNKLHVQLQDLHNN</sequence>
<keyword evidence="2" id="KW-0511">Multifunctional enzyme</keyword>
<reference evidence="4 5" key="1">
    <citation type="submission" date="2023-02" db="EMBL/GenBank/DDBJ databases">
        <title>LHISI_Scaffold_Assembly.</title>
        <authorList>
            <person name="Stuart O.P."/>
            <person name="Cleave R."/>
            <person name="Magrath M.J.L."/>
            <person name="Mikheyev A.S."/>
        </authorList>
    </citation>
    <scope>NUCLEOTIDE SEQUENCE [LARGE SCALE GENOMIC DNA]</scope>
    <source>
        <strain evidence="4">Daus_M_001</strain>
        <tissue evidence="4">Leg muscle</tissue>
    </source>
</reference>
<dbReference type="InterPro" id="IPR043128">
    <property type="entry name" value="Rev_trsase/Diguanyl_cyclase"/>
</dbReference>
<gene>
    <name evidence="4" type="ORF">PR048_025973</name>
</gene>
<dbReference type="CDD" id="cd09274">
    <property type="entry name" value="RNase_HI_RT_Ty3"/>
    <property type="match status" value="1"/>
</dbReference>
<dbReference type="Pfam" id="PF00665">
    <property type="entry name" value="rve"/>
    <property type="match status" value="1"/>
</dbReference>
<dbReference type="Pfam" id="PF17919">
    <property type="entry name" value="RT_RNaseH_2"/>
    <property type="match status" value="1"/>
</dbReference>
<keyword evidence="5" id="KW-1185">Reference proteome</keyword>
<dbReference type="Pfam" id="PF00078">
    <property type="entry name" value="RVT_1"/>
    <property type="match status" value="1"/>
</dbReference>
<protein>
    <recommendedName>
        <fullName evidence="1">RNA-directed DNA polymerase</fullName>
        <ecNumber evidence="1">2.7.7.49</ecNumber>
    </recommendedName>
</protein>
<accession>A0ABQ9GK35</accession>
<dbReference type="Pfam" id="PF17921">
    <property type="entry name" value="Integrase_H2C2"/>
    <property type="match status" value="1"/>
</dbReference>
<organism evidence="4 5">
    <name type="scientific">Dryococelus australis</name>
    <dbReference type="NCBI Taxonomy" id="614101"/>
    <lineage>
        <taxon>Eukaryota</taxon>
        <taxon>Metazoa</taxon>
        <taxon>Ecdysozoa</taxon>
        <taxon>Arthropoda</taxon>
        <taxon>Hexapoda</taxon>
        <taxon>Insecta</taxon>
        <taxon>Pterygota</taxon>
        <taxon>Neoptera</taxon>
        <taxon>Polyneoptera</taxon>
        <taxon>Phasmatodea</taxon>
        <taxon>Verophasmatodea</taxon>
        <taxon>Anareolatae</taxon>
        <taxon>Phasmatidae</taxon>
        <taxon>Eurycanthinae</taxon>
        <taxon>Dryococelus</taxon>
    </lineage>
</organism>
<dbReference type="Proteomes" id="UP001159363">
    <property type="component" value="Chromosome 10"/>
</dbReference>
<evidence type="ECO:0000256" key="2">
    <source>
        <dbReference type="ARBA" id="ARBA00023268"/>
    </source>
</evidence>
<evidence type="ECO:0000313" key="4">
    <source>
        <dbReference type="EMBL" id="KAJ8872369.1"/>
    </source>
</evidence>
<dbReference type="InterPro" id="IPR012337">
    <property type="entry name" value="RNaseH-like_sf"/>
</dbReference>
<evidence type="ECO:0000259" key="3">
    <source>
        <dbReference type="PROSITE" id="PS50994"/>
    </source>
</evidence>
<dbReference type="EC" id="2.7.7.49" evidence="1"/>
<dbReference type="Gene3D" id="1.10.340.70">
    <property type="match status" value="1"/>
</dbReference>
<dbReference type="InterPro" id="IPR001584">
    <property type="entry name" value="Integrase_cat-core"/>
</dbReference>
<feature type="domain" description="Integrase catalytic" evidence="3">
    <location>
        <begin position="374"/>
        <end position="557"/>
    </location>
</feature>
<comment type="caution">
    <text evidence="4">The sequence shown here is derived from an EMBL/GenBank/DDBJ whole genome shotgun (WGS) entry which is preliminary data.</text>
</comment>
<dbReference type="PANTHER" id="PTHR37984:SF5">
    <property type="entry name" value="PROTEIN NYNRIN-LIKE"/>
    <property type="match status" value="1"/>
</dbReference>
<dbReference type="Gene3D" id="3.30.70.270">
    <property type="match status" value="2"/>
</dbReference>
<dbReference type="Gene3D" id="3.30.420.10">
    <property type="entry name" value="Ribonuclease H-like superfamily/Ribonuclease H"/>
    <property type="match status" value="1"/>
</dbReference>
<dbReference type="InterPro" id="IPR050951">
    <property type="entry name" value="Retrovirus_Pol_polyprotein"/>
</dbReference>
<dbReference type="SUPFAM" id="SSF56672">
    <property type="entry name" value="DNA/RNA polymerases"/>
    <property type="match status" value="1"/>
</dbReference>
<dbReference type="InterPro" id="IPR041588">
    <property type="entry name" value="Integrase_H2C2"/>
</dbReference>
<dbReference type="InterPro" id="IPR043502">
    <property type="entry name" value="DNA/RNA_pol_sf"/>
</dbReference>
<dbReference type="PANTHER" id="PTHR37984">
    <property type="entry name" value="PROTEIN CBG26694"/>
    <property type="match status" value="1"/>
</dbReference>
<evidence type="ECO:0000256" key="1">
    <source>
        <dbReference type="ARBA" id="ARBA00012493"/>
    </source>
</evidence>
<dbReference type="InterPro" id="IPR036397">
    <property type="entry name" value="RNaseH_sf"/>
</dbReference>
<dbReference type="SUPFAM" id="SSF53098">
    <property type="entry name" value="Ribonuclease H-like"/>
    <property type="match status" value="1"/>
</dbReference>